<dbReference type="AlphaFoldDB" id="A0A069PCV1"/>
<evidence type="ECO:0000313" key="2">
    <source>
        <dbReference type="Proteomes" id="UP000027466"/>
    </source>
</evidence>
<dbReference type="EMBL" id="JFHC01000184">
    <property type="protein sequence ID" value="KDR37624.1"/>
    <property type="molecule type" value="Genomic_DNA"/>
</dbReference>
<proteinExistence type="predicted"/>
<reference evidence="1 2" key="1">
    <citation type="submission" date="2014-03" db="EMBL/GenBank/DDBJ databases">
        <title>Draft Genome Sequences of Four Burkholderia Strains.</title>
        <authorList>
            <person name="Liu X.Y."/>
            <person name="Li C.X."/>
            <person name="Xu J.H."/>
        </authorList>
    </citation>
    <scope>NUCLEOTIDE SEQUENCE [LARGE SCALE GENOMIC DNA]</scope>
    <source>
        <strain evidence="1 2">DSM 50014</strain>
    </source>
</reference>
<protein>
    <submittedName>
        <fullName evidence="1">Uncharacterized protein</fullName>
    </submittedName>
</protein>
<dbReference type="Proteomes" id="UP000027466">
    <property type="component" value="Unassembled WGS sequence"/>
</dbReference>
<comment type="caution">
    <text evidence="1">The sequence shown here is derived from an EMBL/GenBank/DDBJ whole genome shotgun (WGS) entry which is preliminary data.</text>
</comment>
<dbReference type="RefSeq" id="WP_035936520.1">
    <property type="nucleotide sequence ID" value="NZ_CADFFX010000013.1"/>
</dbReference>
<dbReference type="STRING" id="60547.GCA_000751215_04880"/>
<accession>A0A069PCV1</accession>
<evidence type="ECO:0000313" key="1">
    <source>
        <dbReference type="EMBL" id="KDR37624.1"/>
    </source>
</evidence>
<organism evidence="1 2">
    <name type="scientific">Caballeronia glathei</name>
    <dbReference type="NCBI Taxonomy" id="60547"/>
    <lineage>
        <taxon>Bacteria</taxon>
        <taxon>Pseudomonadati</taxon>
        <taxon>Pseudomonadota</taxon>
        <taxon>Betaproteobacteria</taxon>
        <taxon>Burkholderiales</taxon>
        <taxon>Burkholderiaceae</taxon>
        <taxon>Caballeronia</taxon>
    </lineage>
</organism>
<gene>
    <name evidence="1" type="ORF">BG61_10860</name>
</gene>
<sequence length="163" mass="18333">MDIPDSLRQAPSAELYRLYLAIGKMLDDPRRILEIRQRLHLGMAVNYIGENPLGPPAQGTIVELRQTQAVIQDSATRRRWGVLYAAIIPETSNAQPHVEPTPPPRTQREEFFIGDTVGFTDKHLSERVGIIVRLNAKTASVAVNDTDGHWRVSYALLRKIVDI</sequence>
<name>A0A069PCV1_9BURK</name>
<keyword evidence="2" id="KW-1185">Reference proteome</keyword>